<evidence type="ECO:0000313" key="8">
    <source>
        <dbReference type="Proteomes" id="UP000287233"/>
    </source>
</evidence>
<comment type="subcellular location">
    <subcellularLocation>
        <location evidence="5">Cell membrane</location>
        <topology evidence="5">Multi-pass membrane protein</topology>
    </subcellularLocation>
    <subcellularLocation>
        <location evidence="1">Membrane</location>
        <topology evidence="1">Multi-pass membrane protein</topology>
    </subcellularLocation>
</comment>
<name>A0A410FRZ0_BIPS1</name>
<dbReference type="PANTHER" id="PTHR43229">
    <property type="entry name" value="NODULATION PROTEIN J"/>
    <property type="match status" value="1"/>
</dbReference>
<reference evidence="8" key="1">
    <citation type="submission" date="2018-12" db="EMBL/GenBank/DDBJ databases">
        <title>Complete genome sequence of an uncultured bacterium of the candidate phylum Bipolaricaulota.</title>
        <authorList>
            <person name="Kadnikov V.V."/>
            <person name="Mardanov A.V."/>
            <person name="Beletsky A.V."/>
            <person name="Frank Y.A."/>
            <person name="Karnachuk O.V."/>
            <person name="Ravin N.V."/>
        </authorList>
    </citation>
    <scope>NUCLEOTIDE SEQUENCE [LARGE SCALE GENOMIC DNA]</scope>
</reference>
<sequence>MGEGTNRAGSGATGNGFRTARRSSALAESWRSLRVATWLGWQIESNWTDPFLFAVYSVVKPVAGALILVFMYLVVARGGLGNPLFPYMFVGNAFYIYVGAVLTGISWVIIDDREHYGMLKYLYAAPLNIYTYLVGRGVAQTAIATIAAAITLLFGVGVLGVRIPPGDVDWGLLVGALVLGLVALAFLGLLLGGATLLTARHNYLVGQAVAGALYLVSGVVFPLDVLPRALQWVGLGNPVTYWLEALRRAVLGDGGNEALRLLSTGTVVLILALSTAGLAVASLLFFRWAERIAHRRGLLDMQTMH</sequence>
<dbReference type="KEGG" id="bih:BIP78_0097"/>
<dbReference type="InterPro" id="IPR047817">
    <property type="entry name" value="ABC2_TM_bact-type"/>
</dbReference>
<evidence type="ECO:0000256" key="3">
    <source>
        <dbReference type="ARBA" id="ARBA00022989"/>
    </source>
</evidence>
<dbReference type="GO" id="GO:0005886">
    <property type="term" value="C:plasma membrane"/>
    <property type="evidence" value="ECO:0007669"/>
    <property type="project" value="UniProtKB-SubCell"/>
</dbReference>
<feature type="transmembrane region" description="Helical" evidence="5">
    <location>
        <begin position="203"/>
        <end position="223"/>
    </location>
</feature>
<accession>A0A410FRZ0</accession>
<dbReference type="AlphaFoldDB" id="A0A410FRZ0"/>
<dbReference type="InterPro" id="IPR051784">
    <property type="entry name" value="Nod_factor_ABC_transporter"/>
</dbReference>
<feature type="transmembrane region" description="Helical" evidence="5">
    <location>
        <begin position="261"/>
        <end position="286"/>
    </location>
</feature>
<evidence type="ECO:0000256" key="1">
    <source>
        <dbReference type="ARBA" id="ARBA00004141"/>
    </source>
</evidence>
<dbReference type="EMBL" id="CP034928">
    <property type="protein sequence ID" value="QAA75865.1"/>
    <property type="molecule type" value="Genomic_DNA"/>
</dbReference>
<keyword evidence="5" id="KW-0813">Transport</keyword>
<evidence type="ECO:0000259" key="6">
    <source>
        <dbReference type="PROSITE" id="PS51012"/>
    </source>
</evidence>
<feature type="transmembrane region" description="Helical" evidence="5">
    <location>
        <begin position="51"/>
        <end position="75"/>
    </location>
</feature>
<gene>
    <name evidence="7" type="ORF">BIP78_0097</name>
</gene>
<dbReference type="Pfam" id="PF01061">
    <property type="entry name" value="ABC2_membrane"/>
    <property type="match status" value="1"/>
</dbReference>
<dbReference type="GO" id="GO:0140359">
    <property type="term" value="F:ABC-type transporter activity"/>
    <property type="evidence" value="ECO:0007669"/>
    <property type="project" value="InterPro"/>
</dbReference>
<keyword evidence="2 5" id="KW-0812">Transmembrane</keyword>
<comment type="similarity">
    <text evidence="5">Belongs to the ABC-2 integral membrane protein family.</text>
</comment>
<keyword evidence="5" id="KW-1003">Cell membrane</keyword>
<protein>
    <recommendedName>
        <fullName evidence="5">Transport permease protein</fullName>
    </recommendedName>
</protein>
<dbReference type="PANTHER" id="PTHR43229:SF6">
    <property type="entry name" value="ABC-TYPE MULTIDRUG TRANSPORT SYSTEM, PERMEASE COMPONENT"/>
    <property type="match status" value="1"/>
</dbReference>
<keyword evidence="3 5" id="KW-1133">Transmembrane helix</keyword>
<dbReference type="PROSITE" id="PS51012">
    <property type="entry name" value="ABC_TM2"/>
    <property type="match status" value="1"/>
</dbReference>
<proteinExistence type="inferred from homology"/>
<feature type="domain" description="ABC transmembrane type-2" evidence="6">
    <location>
        <begin position="52"/>
        <end position="288"/>
    </location>
</feature>
<feature type="transmembrane region" description="Helical" evidence="5">
    <location>
        <begin position="142"/>
        <end position="164"/>
    </location>
</feature>
<dbReference type="Proteomes" id="UP000287233">
    <property type="component" value="Chromosome"/>
</dbReference>
<evidence type="ECO:0000313" key="7">
    <source>
        <dbReference type="EMBL" id="QAA75865.1"/>
    </source>
</evidence>
<dbReference type="InterPro" id="IPR013525">
    <property type="entry name" value="ABC2_TM"/>
</dbReference>
<evidence type="ECO:0000256" key="2">
    <source>
        <dbReference type="ARBA" id="ARBA00022692"/>
    </source>
</evidence>
<feature type="transmembrane region" description="Helical" evidence="5">
    <location>
        <begin position="170"/>
        <end position="191"/>
    </location>
</feature>
<organism evidence="7 8">
    <name type="scientific">Bipolaricaulis sibiricus</name>
    <dbReference type="NCBI Taxonomy" id="2501609"/>
    <lineage>
        <taxon>Bacteria</taxon>
        <taxon>Candidatus Bipolaricaulota</taxon>
        <taxon>Candidatus Bipolaricaulia</taxon>
        <taxon>Candidatus Bipolaricaulales</taxon>
        <taxon>Candidatus Bipolaricaulaceae</taxon>
        <taxon>Candidatus Bipolaricaulis</taxon>
    </lineage>
</organism>
<feature type="transmembrane region" description="Helical" evidence="5">
    <location>
        <begin position="87"/>
        <end position="110"/>
    </location>
</feature>
<keyword evidence="4 5" id="KW-0472">Membrane</keyword>
<evidence type="ECO:0000256" key="5">
    <source>
        <dbReference type="RuleBase" id="RU361157"/>
    </source>
</evidence>
<evidence type="ECO:0000256" key="4">
    <source>
        <dbReference type="ARBA" id="ARBA00023136"/>
    </source>
</evidence>